<keyword evidence="6" id="KW-1185">Reference proteome</keyword>
<dbReference type="PROSITE" id="PS01358">
    <property type="entry name" value="ZF_RANBP2_1"/>
    <property type="match status" value="1"/>
</dbReference>
<name>A0A1G4I973_TRYEQ</name>
<dbReference type="VEuPathDB" id="TriTrypDB:TEOVI_000507500"/>
<keyword evidence="3" id="KW-0862">Zinc</keyword>
<dbReference type="RefSeq" id="XP_067079809.1">
    <property type="nucleotide sequence ID" value="XM_067223708.1"/>
</dbReference>
<evidence type="ECO:0000256" key="2">
    <source>
        <dbReference type="ARBA" id="ARBA00022771"/>
    </source>
</evidence>
<evidence type="ECO:0000256" key="1">
    <source>
        <dbReference type="ARBA" id="ARBA00022723"/>
    </source>
</evidence>
<keyword evidence="2" id="KW-0863">Zinc-finger</keyword>
<dbReference type="SMART" id="SM00547">
    <property type="entry name" value="ZnF_RBZ"/>
    <property type="match status" value="4"/>
</dbReference>
<keyword evidence="1" id="KW-0479">Metal-binding</keyword>
<evidence type="ECO:0000313" key="6">
    <source>
        <dbReference type="Proteomes" id="UP000195570"/>
    </source>
</evidence>
<dbReference type="GeneID" id="92379015"/>
<organism evidence="5 6">
    <name type="scientific">Trypanosoma equiperdum</name>
    <dbReference type="NCBI Taxonomy" id="5694"/>
    <lineage>
        <taxon>Eukaryota</taxon>
        <taxon>Discoba</taxon>
        <taxon>Euglenozoa</taxon>
        <taxon>Kinetoplastea</taxon>
        <taxon>Metakinetoplastina</taxon>
        <taxon>Trypanosomatida</taxon>
        <taxon>Trypanosomatidae</taxon>
        <taxon>Trypanosoma</taxon>
    </lineage>
</organism>
<evidence type="ECO:0000259" key="4">
    <source>
        <dbReference type="PROSITE" id="PS01358"/>
    </source>
</evidence>
<dbReference type="AlphaFoldDB" id="A0A1G4I973"/>
<protein>
    <recommendedName>
        <fullName evidence="4">RanBP2-type domain-containing protein</fullName>
    </recommendedName>
</protein>
<dbReference type="EMBL" id="CZPT02001049">
    <property type="protein sequence ID" value="SCU68702.1"/>
    <property type="molecule type" value="Genomic_DNA"/>
</dbReference>
<comment type="caution">
    <text evidence="5">The sequence shown here is derived from an EMBL/GenBank/DDBJ whole genome shotgun (WGS) entry which is preliminary data.</text>
</comment>
<feature type="domain" description="RanBP2-type" evidence="4">
    <location>
        <begin position="1091"/>
        <end position="1110"/>
    </location>
</feature>
<gene>
    <name evidence="5" type="ORF">TEOVI_000507500</name>
</gene>
<dbReference type="GO" id="GO:0008270">
    <property type="term" value="F:zinc ion binding"/>
    <property type="evidence" value="ECO:0007669"/>
    <property type="project" value="UniProtKB-KW"/>
</dbReference>
<accession>A0A1G4I973</accession>
<sequence>MRPPTLRAFTSPHVIRHRITTLAVSGTKLNQRLSLLLGVGLPECTATEGLASSLRFVSQECLPPYLAFTFLSHCWSMWSASSSFAVAARKTVGGTNDSVALETLLNVSEECLLAYSRIAGEENRSQRQIVNDRGTVKNATMGASTPLPHSRAGYHYIVDHMLRICSGYMDARTAVTLLQYAVRVEDSEGAVFKGLVELLASRTSGDPLLFENCLRKVLGVALPVHVSPIVTSVLCLRVVTSSVLKLCMHHVATVVRGRQSGRLAVENALGGLHRCAVMALHWLLKNPCGDQWCNELCIQVMSCLKYAPMFLLCDVYGTMADRGLVTPSVQCKFLANCGVALGSSGSVPDHCGEVIIRAFTELTKSDRETRYIEEGLVHGSAALVALGKGGLVRRAYVMFPTLRVTHHLVMAHVHHADVVRACDSLLSVACSREEGWINIPPPVMHAIHAVCVLVGRSGSSADVVPLYRAIVCFHNPGIIVSQCMEYVLSGLCDRVARINGHFSKETQPCTILEHIVPLLRAIVRCIGDDINTDMILELLETALSVEYFSVPLTASIVWTFQRSTSLALKDLFSRVDPSTNGVPFLNYYALCHARDRGMLETVEHLATVWHCDVEPILKRYTFLLPSYKLWKCAACGRFNSDRFNYCLCSALRNGFVVCSKCAYAQDERLSFCQSCGVRTEEGAVAAAVVRRAWTCGECGANNPARQVSSCFRCKADLGPVAKALKEMGNSKVTSCSCLTVDSSGEGKGSCRSMHYCRHCGWMREPWAVANSTVWRCEGCSQLRSSLDRTCPECPHVDFLPFAMAHKSSDVRSCVDCGAMAENPFAEKCALCAGALRVGATALKAPTTSSAAVGESELMVETAQWCSNCGGIVVEKLSSHCSECGHALHFADVLHLAVRRCSACGEDLGTQQIGVVCVHCFSFAPPVPREGWSTAVVHETFRVIDRAMERKLGCDTLADLFHKILVSFRQHVGQATISETRVAVAVALGRLQAVLIASVPYERMARRVIALTKQLLEHVDNVCGVSSSHFHPGQCPHCLGTHRPELCSFNEEEWVCEVCGAENENGDVCRYVCRNCLSLRDTVRELCPTEAWECPQCQRANVDFESYCIFCGVQRAVVEDAVEEAAEVVPFIPAKCSECNLVHLEARCPLCHNTIPETLRKAEGVVCLVTSRYAFIQPVGTEHPNQRVYVGQQWLRKHKWTGGEKVTFTARLNDQGGFRVTSVHS</sequence>
<dbReference type="InterPro" id="IPR001876">
    <property type="entry name" value="Znf_RanBP2"/>
</dbReference>
<evidence type="ECO:0000256" key="3">
    <source>
        <dbReference type="ARBA" id="ARBA00022833"/>
    </source>
</evidence>
<evidence type="ECO:0000313" key="5">
    <source>
        <dbReference type="EMBL" id="SCU68702.1"/>
    </source>
</evidence>
<reference evidence="5" key="1">
    <citation type="submission" date="2016-09" db="EMBL/GenBank/DDBJ databases">
        <authorList>
            <person name="Hebert L."/>
            <person name="Moumen B."/>
        </authorList>
    </citation>
    <scope>NUCLEOTIDE SEQUENCE [LARGE SCALE GENOMIC DNA]</scope>
    <source>
        <strain evidence="5">OVI</strain>
    </source>
</reference>
<dbReference type="Proteomes" id="UP000195570">
    <property type="component" value="Unassembled WGS sequence"/>
</dbReference>
<proteinExistence type="predicted"/>